<organism evidence="3">
    <name type="scientific">Aureococcus anophagefferens</name>
    <name type="common">Harmful bloom alga</name>
    <dbReference type="NCBI Taxonomy" id="44056"/>
    <lineage>
        <taxon>Eukaryota</taxon>
        <taxon>Sar</taxon>
        <taxon>Stramenopiles</taxon>
        <taxon>Ochrophyta</taxon>
        <taxon>Pelagophyceae</taxon>
        <taxon>Pelagomonadales</taxon>
        <taxon>Pelagomonadaceae</taxon>
        <taxon>Aureococcus</taxon>
    </lineage>
</organism>
<dbReference type="OMA" id="AADCVFW"/>
<dbReference type="InParanoid" id="F0Y1B1"/>
<sequence>MSTFQSVSDDSEGGALVVSSGGDVEALAGPLPLDGDGLLALDVALALADGSLLPLVPRGSALPASAEALLTTAADGQTAIDALVVAAARPTTAGAARLALASHAVAPAPRGRAQVLVRVQCRPRLLRARLSDVGPPDRATSATALDAAPPPAAPATRLPARWRADVGAPHAAYYFAGVAVELEQRAPRADGAAPEGVGGDVDASYTASRVWPAAYELARHLEGGAVAGARVLELGAGAGLCGLAAAAAFGAAAVVLSDLPENLPLLERNAKRSGAAGVAVVALDWLAPDLPEDLPPADVVLAADCVFWPHLFDPLLDTLGRLRRRNPDATLLISCTHRLGRTAEFLRRVAARGWVAAAAPRPDRPGAANTDVYELRVP</sequence>
<accession>F0Y1B1</accession>
<dbReference type="InterPro" id="IPR019410">
    <property type="entry name" value="Methyltransf_16"/>
</dbReference>
<dbReference type="Gene3D" id="2.60.34.10">
    <property type="entry name" value="Substrate Binding Domain Of DNAk, Chain A, domain 1"/>
    <property type="match status" value="1"/>
</dbReference>
<dbReference type="RefSeq" id="XP_009034537.1">
    <property type="nucleotide sequence ID" value="XM_009036289.1"/>
</dbReference>
<dbReference type="InterPro" id="IPR029047">
    <property type="entry name" value="HSP70_peptide-bd_sf"/>
</dbReference>
<dbReference type="KEGG" id="aaf:AURANDRAFT_62288"/>
<evidence type="ECO:0000313" key="3">
    <source>
        <dbReference type="Proteomes" id="UP000002729"/>
    </source>
</evidence>
<keyword evidence="3" id="KW-1185">Reference proteome</keyword>
<dbReference type="InterPro" id="IPR029063">
    <property type="entry name" value="SAM-dependent_MTases_sf"/>
</dbReference>
<dbReference type="SUPFAM" id="SSF53335">
    <property type="entry name" value="S-adenosyl-L-methionine-dependent methyltransferases"/>
    <property type="match status" value="1"/>
</dbReference>
<feature type="region of interest" description="Disordered" evidence="1">
    <location>
        <begin position="132"/>
        <end position="154"/>
    </location>
</feature>
<dbReference type="SUPFAM" id="SSF100920">
    <property type="entry name" value="Heat shock protein 70kD (HSP70), peptide-binding domain"/>
    <property type="match status" value="1"/>
</dbReference>
<dbReference type="PANTHER" id="PTHR14614:SF132">
    <property type="entry name" value="PROTEIN-LYSINE METHYLTRANSFERASE C42C1.13"/>
    <property type="match status" value="1"/>
</dbReference>
<dbReference type="PANTHER" id="PTHR14614">
    <property type="entry name" value="HEPATOCELLULAR CARCINOMA-ASSOCIATED ANTIGEN"/>
    <property type="match status" value="1"/>
</dbReference>
<evidence type="ECO:0000313" key="2">
    <source>
        <dbReference type="EMBL" id="EGB10972.1"/>
    </source>
</evidence>
<proteinExistence type="predicted"/>
<dbReference type="GeneID" id="20223822"/>
<protein>
    <submittedName>
        <fullName evidence="2">Uncharacterized protein</fullName>
    </submittedName>
</protein>
<feature type="compositionally biased region" description="Low complexity" evidence="1">
    <location>
        <begin position="138"/>
        <end position="147"/>
    </location>
</feature>
<dbReference type="eggNOG" id="KOG2793">
    <property type="taxonomic scope" value="Eukaryota"/>
</dbReference>
<dbReference type="OrthoDB" id="413520at2759"/>
<reference evidence="2 3" key="1">
    <citation type="journal article" date="2011" name="Proc. Natl. Acad. Sci. U.S.A.">
        <title>Niche of harmful alga Aureococcus anophagefferens revealed through ecogenomics.</title>
        <authorList>
            <person name="Gobler C.J."/>
            <person name="Berry D.L."/>
            <person name="Dyhrman S.T."/>
            <person name="Wilhelm S.W."/>
            <person name="Salamov A."/>
            <person name="Lobanov A.V."/>
            <person name="Zhang Y."/>
            <person name="Collier J.L."/>
            <person name="Wurch L.L."/>
            <person name="Kustka A.B."/>
            <person name="Dill B.D."/>
            <person name="Shah M."/>
            <person name="VerBerkmoes N.C."/>
            <person name="Kuo A."/>
            <person name="Terry A."/>
            <person name="Pangilinan J."/>
            <person name="Lindquist E.A."/>
            <person name="Lucas S."/>
            <person name="Paulsen I.T."/>
            <person name="Hattenrath-Lehmann T.K."/>
            <person name="Talmage S.C."/>
            <person name="Walker E.A."/>
            <person name="Koch F."/>
            <person name="Burson A.M."/>
            <person name="Marcoval M.A."/>
            <person name="Tang Y.Z."/>
            <person name="Lecleir G.R."/>
            <person name="Coyne K.J."/>
            <person name="Berg G.M."/>
            <person name="Bertrand E.M."/>
            <person name="Saito M.A."/>
            <person name="Gladyshev V.N."/>
            <person name="Grigoriev I.V."/>
        </authorList>
    </citation>
    <scope>NUCLEOTIDE SEQUENCE [LARGE SCALE GENOMIC DNA]</scope>
    <source>
        <strain evidence="3">CCMP 1984</strain>
    </source>
</reference>
<dbReference type="Pfam" id="PF10294">
    <property type="entry name" value="Methyltransf_16"/>
    <property type="match status" value="1"/>
</dbReference>
<evidence type="ECO:0000256" key="1">
    <source>
        <dbReference type="SAM" id="MobiDB-lite"/>
    </source>
</evidence>
<name>F0Y1B1_AURAN</name>
<dbReference type="EMBL" id="GL833123">
    <property type="protein sequence ID" value="EGB10972.1"/>
    <property type="molecule type" value="Genomic_DNA"/>
</dbReference>
<dbReference type="Gene3D" id="3.40.50.150">
    <property type="entry name" value="Vaccinia Virus protein VP39"/>
    <property type="match status" value="1"/>
</dbReference>
<gene>
    <name evidence="2" type="ORF">AURANDRAFT_62288</name>
</gene>
<dbReference type="AlphaFoldDB" id="F0Y1B1"/>
<dbReference type="Proteomes" id="UP000002729">
    <property type="component" value="Unassembled WGS sequence"/>
</dbReference>